<evidence type="ECO:0000256" key="6">
    <source>
        <dbReference type="HAMAP-Rule" id="MF_01659"/>
    </source>
</evidence>
<evidence type="ECO:0000313" key="10">
    <source>
        <dbReference type="EMBL" id="KRL67838.1"/>
    </source>
</evidence>
<dbReference type="InterPro" id="IPR012001">
    <property type="entry name" value="Thiamin_PyroP_enz_TPP-bd_dom"/>
</dbReference>
<keyword evidence="11" id="KW-1185">Reference proteome</keyword>
<comment type="subunit">
    <text evidence="6">Homodimer.</text>
</comment>
<dbReference type="UniPathway" id="UPA01057">
    <property type="reaction ID" value="UER00164"/>
</dbReference>
<keyword evidence="5 6" id="KW-0464">Manganese</keyword>
<dbReference type="Gene3D" id="3.40.50.970">
    <property type="match status" value="2"/>
</dbReference>
<keyword evidence="2 6" id="KW-0479">Metal-binding</keyword>
<dbReference type="InterPro" id="IPR029061">
    <property type="entry name" value="THDP-binding"/>
</dbReference>
<feature type="domain" description="Thiamine pyrophosphate enzyme N-terminal TPP-binding" evidence="8">
    <location>
        <begin position="5"/>
        <end position="111"/>
    </location>
</feature>
<dbReference type="eggNOG" id="COG1165">
    <property type="taxonomic scope" value="Bacteria"/>
</dbReference>
<dbReference type="EMBL" id="AZFA01000003">
    <property type="protein sequence ID" value="KRL67838.1"/>
    <property type="molecule type" value="Genomic_DNA"/>
</dbReference>
<keyword evidence="1 6" id="KW-0808">Transferase</keyword>
<sequence>MIVSGIKDFVISPGSRSTPVVILLAEMAKNNDLNLFIDVDERSASFFGLGLSKKNRRPIALICTSGTAATEYASAIAEAKLSQVPLVVITTDRPMELSNIGAPQAIDQMKLYGSNTKDFVSFDLQTAVDTIKDYVTFETQRIVLAAQKRPIAPVQINLPFRKPLMPELNTEDPIVKKIAAINSETRLNQKFIDHLSGRKLVILAGPEVKDYHQELLALAQKQNIPVIADVLSNIRQNSPEVITNFDQIVKNYDLSENSDYRPDVVIRFGGTLVSAPTSRWLQAIESETEIINVANNGLADHTLSSNETVDIDELDLIEQLTIEGLTSEPQFTERLLKLSHQVANYQTRYLENDFSELMIPQILDEHLPEDANIFLSNSMPVRDFENFYQGKETRQIYCNRGANGIDGVVSTALGVSAFSSDNYLLIGDLALFHDMNGLMMAKRYDLSLTIIVINNNGGGIFSFLPQADAKEYFEQLFGTPQDIDFDQVAKLYGFDYYQATDQAELIASLSTPKHQKIIEVTSDRIKNLQDHRDFDAGLKKELNNYVKNNH</sequence>
<dbReference type="Pfam" id="PF16582">
    <property type="entry name" value="TPP_enzyme_M_2"/>
    <property type="match status" value="1"/>
</dbReference>
<comment type="cofactor">
    <cofactor evidence="6">
        <name>thiamine diphosphate</name>
        <dbReference type="ChEBI" id="CHEBI:58937"/>
    </cofactor>
    <text evidence="6">Binds 1 thiamine pyrophosphate per subunit.</text>
</comment>
<dbReference type="Proteomes" id="UP000051647">
    <property type="component" value="Unassembled WGS sequence"/>
</dbReference>
<evidence type="ECO:0000259" key="7">
    <source>
        <dbReference type="Pfam" id="PF02775"/>
    </source>
</evidence>
<evidence type="ECO:0000256" key="3">
    <source>
        <dbReference type="ARBA" id="ARBA00022842"/>
    </source>
</evidence>
<comment type="caution">
    <text evidence="10">The sequence shown here is derived from an EMBL/GenBank/DDBJ whole genome shotgun (WGS) entry which is preliminary data.</text>
</comment>
<proteinExistence type="inferred from homology"/>
<reference evidence="10 11" key="1">
    <citation type="journal article" date="2015" name="Genome Announc.">
        <title>Expanding the biotechnology potential of lactobacilli through comparative genomics of 213 strains and associated genera.</title>
        <authorList>
            <person name="Sun Z."/>
            <person name="Harris H.M."/>
            <person name="McCann A."/>
            <person name="Guo C."/>
            <person name="Argimon S."/>
            <person name="Zhang W."/>
            <person name="Yang X."/>
            <person name="Jeffery I.B."/>
            <person name="Cooney J.C."/>
            <person name="Kagawa T.F."/>
            <person name="Liu W."/>
            <person name="Song Y."/>
            <person name="Salvetti E."/>
            <person name="Wrobel A."/>
            <person name="Rasinkangas P."/>
            <person name="Parkhill J."/>
            <person name="Rea M.C."/>
            <person name="O'Sullivan O."/>
            <person name="Ritari J."/>
            <person name="Douillard F.P."/>
            <person name="Paul Ross R."/>
            <person name="Yang R."/>
            <person name="Briner A.E."/>
            <person name="Felis G.E."/>
            <person name="de Vos W.M."/>
            <person name="Barrangou R."/>
            <person name="Klaenhammer T.R."/>
            <person name="Caufield P.W."/>
            <person name="Cui Y."/>
            <person name="Zhang H."/>
            <person name="O'Toole P.W."/>
        </authorList>
    </citation>
    <scope>NUCLEOTIDE SEQUENCE [LARGE SCALE GENOMIC DNA]</scope>
    <source>
        <strain evidence="10 11">DSM 14857</strain>
    </source>
</reference>
<dbReference type="GO" id="GO:0009234">
    <property type="term" value="P:menaquinone biosynthetic process"/>
    <property type="evidence" value="ECO:0007669"/>
    <property type="project" value="UniProtKB-UniRule"/>
</dbReference>
<comment type="similarity">
    <text evidence="6">Belongs to the TPP enzyme family. MenD subfamily.</text>
</comment>
<evidence type="ECO:0000313" key="11">
    <source>
        <dbReference type="Proteomes" id="UP000051647"/>
    </source>
</evidence>
<evidence type="ECO:0000256" key="5">
    <source>
        <dbReference type="ARBA" id="ARBA00023211"/>
    </source>
</evidence>
<dbReference type="HAMAP" id="MF_01659">
    <property type="entry name" value="MenD"/>
    <property type="match status" value="1"/>
</dbReference>
<dbReference type="STRING" id="1423815.FC27_GL001374"/>
<evidence type="ECO:0000259" key="9">
    <source>
        <dbReference type="Pfam" id="PF16582"/>
    </source>
</evidence>
<keyword evidence="3 6" id="KW-0460">Magnesium</keyword>
<gene>
    <name evidence="6" type="primary">menD</name>
    <name evidence="10" type="ORF">FC27_GL001374</name>
</gene>
<dbReference type="CDD" id="cd02009">
    <property type="entry name" value="TPP_SHCHC_synthase"/>
    <property type="match status" value="1"/>
</dbReference>
<keyword evidence="4 6" id="KW-0786">Thiamine pyrophosphate</keyword>
<feature type="domain" description="Menaquinone biosynthesis protein MenD middle" evidence="9">
    <location>
        <begin position="169"/>
        <end position="375"/>
    </location>
</feature>
<keyword evidence="6" id="KW-0474">Menaquinone biosynthesis</keyword>
<dbReference type="InterPro" id="IPR004433">
    <property type="entry name" value="MenaQ_synth_MenD"/>
</dbReference>
<dbReference type="Gene3D" id="3.40.50.1220">
    <property type="entry name" value="TPP-binding domain"/>
    <property type="match status" value="1"/>
</dbReference>
<comment type="function">
    <text evidence="6">Catalyzes the thiamine diphosphate-dependent decarboxylation of 2-oxoglutarate and the subsequent addition of the resulting succinic semialdehyde-thiamine pyrophosphate anion to isochorismate to yield 2-succinyl-5-enolpyruvyl-6-hydroxy-3-cyclohexene-1-carboxylate (SEPHCHC).</text>
</comment>
<dbReference type="Pfam" id="PF02776">
    <property type="entry name" value="TPP_enzyme_N"/>
    <property type="match status" value="1"/>
</dbReference>
<dbReference type="AlphaFoldDB" id="A0A0R1SGU7"/>
<dbReference type="PANTHER" id="PTHR42916:SF1">
    <property type="entry name" value="PROTEIN PHYLLO, CHLOROPLASTIC"/>
    <property type="match status" value="1"/>
</dbReference>
<dbReference type="PATRIC" id="fig|1423815.3.peg.1408"/>
<feature type="domain" description="Thiamine pyrophosphate enzyme TPP-binding" evidence="7">
    <location>
        <begin position="385"/>
        <end position="509"/>
    </location>
</feature>
<protein>
    <recommendedName>
        <fullName evidence="6">2-succinyl-5-enolpyruvyl-6-hydroxy-3-cyclohexene-1-carboxylate synthase</fullName>
        <shortName evidence="6">SEPHCHC synthase</shortName>
        <ecNumber evidence="6">2.2.1.9</ecNumber>
    </recommendedName>
    <alternativeName>
        <fullName evidence="6">Menaquinone biosynthesis protein MenD</fullName>
    </alternativeName>
</protein>
<comment type="catalytic activity">
    <reaction evidence="6">
        <text>isochorismate + 2-oxoglutarate + H(+) = 5-enolpyruvoyl-6-hydroxy-2-succinyl-cyclohex-3-ene-1-carboxylate + CO2</text>
        <dbReference type="Rhea" id="RHEA:25593"/>
        <dbReference type="ChEBI" id="CHEBI:15378"/>
        <dbReference type="ChEBI" id="CHEBI:16526"/>
        <dbReference type="ChEBI" id="CHEBI:16810"/>
        <dbReference type="ChEBI" id="CHEBI:29780"/>
        <dbReference type="ChEBI" id="CHEBI:58818"/>
        <dbReference type="EC" id="2.2.1.9"/>
    </reaction>
</comment>
<dbReference type="NCBIfam" id="TIGR00173">
    <property type="entry name" value="menD"/>
    <property type="match status" value="1"/>
</dbReference>
<dbReference type="InterPro" id="IPR011766">
    <property type="entry name" value="TPP_enzyme_TPP-bd"/>
</dbReference>
<evidence type="ECO:0000256" key="2">
    <source>
        <dbReference type="ARBA" id="ARBA00022723"/>
    </source>
</evidence>
<dbReference type="SUPFAM" id="SSF52518">
    <property type="entry name" value="Thiamin diphosphate-binding fold (THDP-binding)"/>
    <property type="match status" value="2"/>
</dbReference>
<organism evidence="10 11">
    <name type="scientific">Companilactobacillus versmoldensis DSM 14857 = KCTC 3814</name>
    <dbReference type="NCBI Taxonomy" id="1423815"/>
    <lineage>
        <taxon>Bacteria</taxon>
        <taxon>Bacillati</taxon>
        <taxon>Bacillota</taxon>
        <taxon>Bacilli</taxon>
        <taxon>Lactobacillales</taxon>
        <taxon>Lactobacillaceae</taxon>
        <taxon>Companilactobacillus</taxon>
    </lineage>
</organism>
<dbReference type="Pfam" id="PF02775">
    <property type="entry name" value="TPP_enzyme_C"/>
    <property type="match status" value="1"/>
</dbReference>
<dbReference type="InterPro" id="IPR032264">
    <property type="entry name" value="MenD_middle"/>
</dbReference>
<dbReference type="PIRSF" id="PIRSF004983">
    <property type="entry name" value="MenD"/>
    <property type="match status" value="1"/>
</dbReference>
<dbReference type="PANTHER" id="PTHR42916">
    <property type="entry name" value="2-SUCCINYL-5-ENOLPYRUVYL-6-HYDROXY-3-CYCLOHEXENE-1-CARBOXYLATE SYNTHASE"/>
    <property type="match status" value="1"/>
</dbReference>
<dbReference type="GO" id="GO:0030976">
    <property type="term" value="F:thiamine pyrophosphate binding"/>
    <property type="evidence" value="ECO:0007669"/>
    <property type="project" value="UniProtKB-UniRule"/>
</dbReference>
<dbReference type="EC" id="2.2.1.9" evidence="6"/>
<accession>A0A0R1SGU7</accession>
<dbReference type="GO" id="GO:0030145">
    <property type="term" value="F:manganese ion binding"/>
    <property type="evidence" value="ECO:0007669"/>
    <property type="project" value="UniProtKB-UniRule"/>
</dbReference>
<evidence type="ECO:0000256" key="4">
    <source>
        <dbReference type="ARBA" id="ARBA00023052"/>
    </source>
</evidence>
<evidence type="ECO:0000256" key="1">
    <source>
        <dbReference type="ARBA" id="ARBA00022679"/>
    </source>
</evidence>
<comment type="cofactor">
    <cofactor evidence="6">
        <name>Mg(2+)</name>
        <dbReference type="ChEBI" id="CHEBI:18420"/>
    </cofactor>
    <cofactor evidence="6">
        <name>Mn(2+)</name>
        <dbReference type="ChEBI" id="CHEBI:29035"/>
    </cofactor>
</comment>
<dbReference type="UniPathway" id="UPA00079"/>
<comment type="pathway">
    <text evidence="6">Quinol/quinone metabolism; 1,4-dihydroxy-2-naphthoate biosynthesis; 1,4-dihydroxy-2-naphthoate from chorismate: step 2/7.</text>
</comment>
<dbReference type="CDD" id="cd07037">
    <property type="entry name" value="TPP_PYR_MenD"/>
    <property type="match status" value="1"/>
</dbReference>
<comment type="pathway">
    <text evidence="6">Quinol/quinone metabolism; menaquinone biosynthesis.</text>
</comment>
<dbReference type="GO" id="GO:0000287">
    <property type="term" value="F:magnesium ion binding"/>
    <property type="evidence" value="ECO:0007669"/>
    <property type="project" value="UniProtKB-UniRule"/>
</dbReference>
<dbReference type="GO" id="GO:0070204">
    <property type="term" value="F:2-succinyl-5-enolpyruvyl-6-hydroxy-3-cyclohexene-1-carboxylic-acid synthase activity"/>
    <property type="evidence" value="ECO:0007669"/>
    <property type="project" value="UniProtKB-UniRule"/>
</dbReference>
<evidence type="ECO:0000259" key="8">
    <source>
        <dbReference type="Pfam" id="PF02776"/>
    </source>
</evidence>
<name>A0A0R1SGU7_9LACO</name>